<dbReference type="GO" id="GO:0005509">
    <property type="term" value="F:calcium ion binding"/>
    <property type="evidence" value="ECO:0007669"/>
    <property type="project" value="InterPro"/>
</dbReference>
<feature type="signal peptide" evidence="1">
    <location>
        <begin position="1"/>
        <end position="23"/>
    </location>
</feature>
<proteinExistence type="predicted"/>
<gene>
    <name evidence="3" type="ORF">HNQ55_003510</name>
</gene>
<accession>A0A7X0NK76</accession>
<evidence type="ECO:0000256" key="1">
    <source>
        <dbReference type="SAM" id="SignalP"/>
    </source>
</evidence>
<dbReference type="Proteomes" id="UP000537141">
    <property type="component" value="Unassembled WGS sequence"/>
</dbReference>
<comment type="caution">
    <text evidence="3">The sequence shown here is derived from an EMBL/GenBank/DDBJ whole genome shotgun (WGS) entry which is preliminary data.</text>
</comment>
<evidence type="ECO:0000313" key="3">
    <source>
        <dbReference type="EMBL" id="MBB6544974.1"/>
    </source>
</evidence>
<evidence type="ECO:0000259" key="2">
    <source>
        <dbReference type="PROSITE" id="PS50222"/>
    </source>
</evidence>
<dbReference type="RefSeq" id="WP_184426588.1">
    <property type="nucleotide sequence ID" value="NZ_AP027362.1"/>
</dbReference>
<dbReference type="InterPro" id="IPR002048">
    <property type="entry name" value="EF_hand_dom"/>
</dbReference>
<keyword evidence="1" id="KW-0732">Signal</keyword>
<evidence type="ECO:0000313" key="4">
    <source>
        <dbReference type="Proteomes" id="UP000537141"/>
    </source>
</evidence>
<dbReference type="EMBL" id="JACHHU010000042">
    <property type="protein sequence ID" value="MBB6544974.1"/>
    <property type="molecule type" value="Genomic_DNA"/>
</dbReference>
<sequence>MFSLKKVTLVVISSLVAAFYVSANEPAKLSNEVSKVDLTQLLSKFDNDGNGLLSKAEVAVSKHAVLLENFDHIDANNDGGLSEAELSAFDSNN</sequence>
<dbReference type="SUPFAM" id="SSF47473">
    <property type="entry name" value="EF-hand"/>
    <property type="match status" value="1"/>
</dbReference>
<protein>
    <submittedName>
        <fullName evidence="3">Ca2+-binding EF-hand superfamily protein</fullName>
    </submittedName>
</protein>
<feature type="domain" description="EF-hand" evidence="2">
    <location>
        <begin position="61"/>
        <end position="93"/>
    </location>
</feature>
<dbReference type="InterPro" id="IPR011992">
    <property type="entry name" value="EF-hand-dom_pair"/>
</dbReference>
<organism evidence="3 4">
    <name type="scientific">Thalassotalea piscium</name>
    <dbReference type="NCBI Taxonomy" id="1230533"/>
    <lineage>
        <taxon>Bacteria</taxon>
        <taxon>Pseudomonadati</taxon>
        <taxon>Pseudomonadota</taxon>
        <taxon>Gammaproteobacteria</taxon>
        <taxon>Alteromonadales</taxon>
        <taxon>Colwelliaceae</taxon>
        <taxon>Thalassotalea</taxon>
    </lineage>
</organism>
<dbReference type="AlphaFoldDB" id="A0A7X0NK76"/>
<dbReference type="PROSITE" id="PS50222">
    <property type="entry name" value="EF_HAND_2"/>
    <property type="match status" value="1"/>
</dbReference>
<name>A0A7X0NK76_9GAMM</name>
<dbReference type="Gene3D" id="1.10.238.10">
    <property type="entry name" value="EF-hand"/>
    <property type="match status" value="1"/>
</dbReference>
<dbReference type="Pfam" id="PF13202">
    <property type="entry name" value="EF-hand_5"/>
    <property type="match status" value="1"/>
</dbReference>
<keyword evidence="4" id="KW-1185">Reference proteome</keyword>
<reference evidence="3 4" key="1">
    <citation type="submission" date="2020-08" db="EMBL/GenBank/DDBJ databases">
        <title>Genomic Encyclopedia of Type Strains, Phase IV (KMG-IV): sequencing the most valuable type-strain genomes for metagenomic binning, comparative biology and taxonomic classification.</title>
        <authorList>
            <person name="Goeker M."/>
        </authorList>
    </citation>
    <scope>NUCLEOTIDE SEQUENCE [LARGE SCALE GENOMIC DNA]</scope>
    <source>
        <strain evidence="3 4">DSM 26287</strain>
    </source>
</reference>
<feature type="chain" id="PRO_5030943215" evidence="1">
    <location>
        <begin position="24"/>
        <end position="93"/>
    </location>
</feature>